<evidence type="ECO:0000313" key="3">
    <source>
        <dbReference type="Proteomes" id="UP000245956"/>
    </source>
</evidence>
<name>A0A2U3E951_PURLI</name>
<protein>
    <submittedName>
        <fullName evidence="2">Uncharacterized protein</fullName>
    </submittedName>
</protein>
<dbReference type="EMBL" id="LCWV01000008">
    <property type="protein sequence ID" value="PWI71002.1"/>
    <property type="molecule type" value="Genomic_DNA"/>
</dbReference>
<feature type="region of interest" description="Disordered" evidence="1">
    <location>
        <begin position="181"/>
        <end position="215"/>
    </location>
</feature>
<comment type="caution">
    <text evidence="2">The sequence shown here is derived from an EMBL/GenBank/DDBJ whole genome shotgun (WGS) entry which is preliminary data.</text>
</comment>
<proteinExistence type="predicted"/>
<dbReference type="Proteomes" id="UP000245956">
    <property type="component" value="Unassembled WGS sequence"/>
</dbReference>
<feature type="region of interest" description="Disordered" evidence="1">
    <location>
        <begin position="42"/>
        <end position="62"/>
    </location>
</feature>
<dbReference type="AlphaFoldDB" id="A0A2U3E951"/>
<accession>A0A2U3E951</accession>
<gene>
    <name evidence="2" type="ORF">PCL_12370</name>
</gene>
<sequence>MMDAHSVALHARRCRLPQLSNGQAVEEFVQAAREYAERSRQYMPSRARTSRRSVRSLLGEPARQRERWRQATSHFVQQQTSVHVVPPERWTGDKPPKVEISSCKHHQLRCFMGHTSTVHASMCMRVLTRMTFISAAVGERRVGYEGVAARRRMRWGLRRRRALRYAGGSLADARMRGARMPSRCSSATPSCHHHVGDKPRQPTRASTGAPPTPLIWQPAFTRPTGLVSLVNKPELAIWQEARAASKFDDVR</sequence>
<evidence type="ECO:0000256" key="1">
    <source>
        <dbReference type="SAM" id="MobiDB-lite"/>
    </source>
</evidence>
<reference evidence="2 3" key="1">
    <citation type="journal article" date="2016" name="Front. Microbiol.">
        <title>Genome and transcriptome sequences reveal the specific parasitism of the nematophagous Purpureocillium lilacinum 36-1.</title>
        <authorList>
            <person name="Xie J."/>
            <person name="Li S."/>
            <person name="Mo C."/>
            <person name="Xiao X."/>
            <person name="Peng D."/>
            <person name="Wang G."/>
            <person name="Xiao Y."/>
        </authorList>
    </citation>
    <scope>NUCLEOTIDE SEQUENCE [LARGE SCALE GENOMIC DNA]</scope>
    <source>
        <strain evidence="2 3">36-1</strain>
    </source>
</reference>
<evidence type="ECO:0000313" key="2">
    <source>
        <dbReference type="EMBL" id="PWI71002.1"/>
    </source>
</evidence>
<organism evidence="2 3">
    <name type="scientific">Purpureocillium lilacinum</name>
    <name type="common">Paecilomyces lilacinus</name>
    <dbReference type="NCBI Taxonomy" id="33203"/>
    <lineage>
        <taxon>Eukaryota</taxon>
        <taxon>Fungi</taxon>
        <taxon>Dikarya</taxon>
        <taxon>Ascomycota</taxon>
        <taxon>Pezizomycotina</taxon>
        <taxon>Sordariomycetes</taxon>
        <taxon>Hypocreomycetidae</taxon>
        <taxon>Hypocreales</taxon>
        <taxon>Ophiocordycipitaceae</taxon>
        <taxon>Purpureocillium</taxon>
    </lineage>
</organism>